<evidence type="ECO:0000313" key="1">
    <source>
        <dbReference type="EMBL" id="EGV44211.1"/>
    </source>
</evidence>
<evidence type="ECO:0000313" key="2">
    <source>
        <dbReference type="Proteomes" id="UP000003730"/>
    </source>
</evidence>
<comment type="caution">
    <text evidence="1">The sequence shown here is derived from an EMBL/GenBank/DDBJ whole genome shotgun (WGS) entry which is preliminary data.</text>
</comment>
<sequence>MKNLQNLGVALTKVEQKTINGGQKGCPPAKIKVYDPNEVFECGGDTGLYCSNNLTCCYGYCV</sequence>
<name>G2EBP1_9FLAO</name>
<organism evidence="1 2">
    <name type="scientific">Bizionia argentinensis JUB59</name>
    <dbReference type="NCBI Taxonomy" id="1046627"/>
    <lineage>
        <taxon>Bacteria</taxon>
        <taxon>Pseudomonadati</taxon>
        <taxon>Bacteroidota</taxon>
        <taxon>Flavobacteriia</taxon>
        <taxon>Flavobacteriales</taxon>
        <taxon>Flavobacteriaceae</taxon>
        <taxon>Bizionia</taxon>
    </lineage>
</organism>
<dbReference type="OrthoDB" id="1163776at2"/>
<gene>
    <name evidence="1" type="ORF">BZARG_920</name>
</gene>
<proteinExistence type="predicted"/>
<protein>
    <submittedName>
        <fullName evidence="1">Uncharacterized protein</fullName>
    </submittedName>
</protein>
<dbReference type="Proteomes" id="UP000003730">
    <property type="component" value="Unassembled WGS sequence"/>
</dbReference>
<keyword evidence="2" id="KW-1185">Reference proteome</keyword>
<dbReference type="RefSeq" id="WP_008636023.1">
    <property type="nucleotide sequence ID" value="NZ_AFXZ01000012.1"/>
</dbReference>
<reference evidence="1 2" key="1">
    <citation type="journal article" date="2008" name="Int. J. Syst. Evol. Microbiol.">
        <title>Bizionia argentinensis sp. nov., isolated from surface marine water in Antarctica.</title>
        <authorList>
            <person name="Bercovich A."/>
            <person name="Vazquez S.C."/>
            <person name="Yankilevich P."/>
            <person name="Coria S.H."/>
            <person name="Foti M."/>
            <person name="Hernandez E."/>
            <person name="Vidal A."/>
            <person name="Ruberto L."/>
            <person name="Melo C."/>
            <person name="Marenssi S."/>
            <person name="Criscuolo M."/>
            <person name="Memoli M."/>
            <person name="Arguelles M."/>
            <person name="Mac Cormack W.P."/>
        </authorList>
    </citation>
    <scope>NUCLEOTIDE SEQUENCE [LARGE SCALE GENOMIC DNA]</scope>
    <source>
        <strain evidence="1 2">JUB59</strain>
    </source>
</reference>
<accession>G2EBP1</accession>
<dbReference type="EMBL" id="AFXZ01000012">
    <property type="protein sequence ID" value="EGV44211.1"/>
    <property type="molecule type" value="Genomic_DNA"/>
</dbReference>
<dbReference type="AlphaFoldDB" id="G2EBP1"/>